<organism evidence="1 2">
    <name type="scientific">Rufibacter immobilis</name>
    <dbReference type="NCBI Taxonomy" id="1348778"/>
    <lineage>
        <taxon>Bacteria</taxon>
        <taxon>Pseudomonadati</taxon>
        <taxon>Bacteroidota</taxon>
        <taxon>Cytophagia</taxon>
        <taxon>Cytophagales</taxon>
        <taxon>Hymenobacteraceae</taxon>
        <taxon>Rufibacter</taxon>
    </lineage>
</organism>
<gene>
    <name evidence="1" type="ORF">EFA69_06540</name>
</gene>
<dbReference type="AlphaFoldDB" id="A0A3M9N0N1"/>
<comment type="caution">
    <text evidence="1">The sequence shown here is derived from an EMBL/GenBank/DDBJ whole genome shotgun (WGS) entry which is preliminary data.</text>
</comment>
<accession>A0A3M9N0N1</accession>
<dbReference type="RefSeq" id="WP_123132304.1">
    <property type="nucleotide sequence ID" value="NZ_RJJE01000006.1"/>
</dbReference>
<proteinExistence type="predicted"/>
<evidence type="ECO:0000313" key="2">
    <source>
        <dbReference type="Proteomes" id="UP000271010"/>
    </source>
</evidence>
<protein>
    <submittedName>
        <fullName evidence="1">Uncharacterized protein</fullName>
    </submittedName>
</protein>
<dbReference type="Proteomes" id="UP000271010">
    <property type="component" value="Unassembled WGS sequence"/>
</dbReference>
<evidence type="ECO:0000313" key="1">
    <source>
        <dbReference type="EMBL" id="RNI30945.1"/>
    </source>
</evidence>
<dbReference type="OrthoDB" id="984790at2"/>
<keyword evidence="2" id="KW-1185">Reference proteome</keyword>
<dbReference type="EMBL" id="RJJE01000006">
    <property type="protein sequence ID" value="RNI30945.1"/>
    <property type="molecule type" value="Genomic_DNA"/>
</dbReference>
<name>A0A3M9N0N1_9BACT</name>
<reference evidence="1 2" key="1">
    <citation type="submission" date="2018-11" db="EMBL/GenBank/DDBJ databases">
        <title>Rufibacter latericius sp. nov., isolated from water in Baiyang Lake.</title>
        <authorList>
            <person name="Yang Y."/>
        </authorList>
    </citation>
    <scope>NUCLEOTIDE SEQUENCE [LARGE SCALE GENOMIC DNA]</scope>
    <source>
        <strain evidence="1 2">MCC P1</strain>
    </source>
</reference>
<sequence>MKESRIPSRNLTVGKEIRVTGAQVGGFKDGDIISPTDLIETVLEKLLTKESNVTYTTPTGSISSTVTGNVEAGTVITPTITPTFNRNDAGALTKYVLKRGSTVLLDAVLQNVQDSVTIGDASISYQASFSYAAGAVKNTNLGNPSPQGAIQAGTVNSNTVTISGKRYAFYDVDKPTATSNDIRNLSGKVMDISQGNSFTINIPAGTESVEFAYMDTLRDVSKVIDEATNLDVKGVFTKNNQNVAGANNFSPIGYKVYRYTPVVPFNNATRYIVTI</sequence>